<feature type="compositionally biased region" description="Acidic residues" evidence="1">
    <location>
        <begin position="16"/>
        <end position="26"/>
    </location>
</feature>
<evidence type="ECO:0000313" key="3">
    <source>
        <dbReference type="Proteomes" id="UP000187203"/>
    </source>
</evidence>
<comment type="caution">
    <text evidence="2">The sequence shown here is derived from an EMBL/GenBank/DDBJ whole genome shotgun (WGS) entry which is preliminary data.</text>
</comment>
<accession>A0A1R3HN14</accession>
<feature type="compositionally biased region" description="Basic residues" evidence="1">
    <location>
        <begin position="32"/>
        <end position="42"/>
    </location>
</feature>
<feature type="compositionally biased region" description="Basic residues" evidence="1">
    <location>
        <begin position="191"/>
        <end position="202"/>
    </location>
</feature>
<feature type="region of interest" description="Disordered" evidence="1">
    <location>
        <begin position="1"/>
        <end position="107"/>
    </location>
</feature>
<gene>
    <name evidence="2" type="ORF">COLO4_28082</name>
</gene>
<dbReference type="AlphaFoldDB" id="A0A1R3HN14"/>
<feature type="region of interest" description="Disordered" evidence="1">
    <location>
        <begin position="191"/>
        <end position="212"/>
    </location>
</feature>
<dbReference type="EMBL" id="AWUE01019747">
    <property type="protein sequence ID" value="OMO71735.1"/>
    <property type="molecule type" value="Genomic_DNA"/>
</dbReference>
<organism evidence="2 3">
    <name type="scientific">Corchorus olitorius</name>
    <dbReference type="NCBI Taxonomy" id="93759"/>
    <lineage>
        <taxon>Eukaryota</taxon>
        <taxon>Viridiplantae</taxon>
        <taxon>Streptophyta</taxon>
        <taxon>Embryophyta</taxon>
        <taxon>Tracheophyta</taxon>
        <taxon>Spermatophyta</taxon>
        <taxon>Magnoliopsida</taxon>
        <taxon>eudicotyledons</taxon>
        <taxon>Gunneridae</taxon>
        <taxon>Pentapetalae</taxon>
        <taxon>rosids</taxon>
        <taxon>malvids</taxon>
        <taxon>Malvales</taxon>
        <taxon>Malvaceae</taxon>
        <taxon>Grewioideae</taxon>
        <taxon>Apeibeae</taxon>
        <taxon>Corchorus</taxon>
    </lineage>
</organism>
<protein>
    <submittedName>
        <fullName evidence="2">Uncharacterized protein</fullName>
    </submittedName>
</protein>
<dbReference type="Proteomes" id="UP000187203">
    <property type="component" value="Unassembled WGS sequence"/>
</dbReference>
<evidence type="ECO:0000313" key="2">
    <source>
        <dbReference type="EMBL" id="OMO71735.1"/>
    </source>
</evidence>
<feature type="compositionally biased region" description="Basic and acidic residues" evidence="1">
    <location>
        <begin position="1"/>
        <end position="11"/>
    </location>
</feature>
<name>A0A1R3HN14_9ROSI</name>
<sequence length="212" mass="25334">MEPYHSEKLSAKLDFVQDDVVQENPEEIQVKTPKKPKRKRYTPKVVIDDKLAPKPPPKPWKKLPKSKEKKPQTRKTPKQKPQIPKTPKQPKEKKHKLSTSKLTKLDFQSQHLEETNLPDLESQSQHLEAKDFQSQHFPVKINIMGQQSKRKRRLHLFNLIIDMPETKRRKCKKSNTRLLLAINRRWGGRKKRRWGGRKRRLQMNRPTTMEHW</sequence>
<evidence type="ECO:0000256" key="1">
    <source>
        <dbReference type="SAM" id="MobiDB-lite"/>
    </source>
</evidence>
<reference evidence="3" key="1">
    <citation type="submission" date="2013-09" db="EMBL/GenBank/DDBJ databases">
        <title>Corchorus olitorius genome sequencing.</title>
        <authorList>
            <person name="Alam M."/>
            <person name="Haque M.S."/>
            <person name="Islam M.S."/>
            <person name="Emdad E.M."/>
            <person name="Islam M.M."/>
            <person name="Ahmed B."/>
            <person name="Halim A."/>
            <person name="Hossen Q.M.M."/>
            <person name="Hossain M.Z."/>
            <person name="Ahmed R."/>
            <person name="Khan M.M."/>
            <person name="Islam R."/>
            <person name="Rashid M.M."/>
            <person name="Khan S.A."/>
            <person name="Rahman M.S."/>
            <person name="Alam M."/>
            <person name="Yahiya A.S."/>
            <person name="Khan M.S."/>
            <person name="Azam M.S."/>
            <person name="Haque T."/>
            <person name="Lashkar M.Z.H."/>
            <person name="Akhand A.I."/>
            <person name="Morshed G."/>
            <person name="Roy S."/>
            <person name="Uddin K.S."/>
            <person name="Rabeya T."/>
            <person name="Hossain A.S."/>
            <person name="Chowdhury A."/>
            <person name="Snigdha A.R."/>
            <person name="Mortoza M.S."/>
            <person name="Matin S.A."/>
            <person name="Hoque S.M.E."/>
            <person name="Islam M.K."/>
            <person name="Roy D.K."/>
            <person name="Haider R."/>
            <person name="Moosa M.M."/>
            <person name="Elias S.M."/>
            <person name="Hasan A.M."/>
            <person name="Jahan S."/>
            <person name="Shafiuddin M."/>
            <person name="Mahmood N."/>
            <person name="Shommy N.S."/>
        </authorList>
    </citation>
    <scope>NUCLEOTIDE SEQUENCE [LARGE SCALE GENOMIC DNA]</scope>
    <source>
        <strain evidence="3">cv. O-4</strain>
    </source>
</reference>
<proteinExistence type="predicted"/>
<keyword evidence="3" id="KW-1185">Reference proteome</keyword>